<name>A0A075K1H0_9GAMM</name>
<organism evidence="1 2">
    <name type="scientific">Dyella japonica A8</name>
    <dbReference type="NCBI Taxonomy" id="1217721"/>
    <lineage>
        <taxon>Bacteria</taxon>
        <taxon>Pseudomonadati</taxon>
        <taxon>Pseudomonadota</taxon>
        <taxon>Gammaproteobacteria</taxon>
        <taxon>Lysobacterales</taxon>
        <taxon>Rhodanobacteraceae</taxon>
        <taxon>Dyella</taxon>
    </lineage>
</organism>
<dbReference type="KEGG" id="dja:HY57_13560"/>
<proteinExistence type="predicted"/>
<evidence type="ECO:0000313" key="1">
    <source>
        <dbReference type="EMBL" id="AIF48206.1"/>
    </source>
</evidence>
<dbReference type="RefSeq" id="WP_019467536.1">
    <property type="nucleotide sequence ID" value="NZ_ALOY01000184.1"/>
</dbReference>
<evidence type="ECO:0000313" key="2">
    <source>
        <dbReference type="Proteomes" id="UP000027987"/>
    </source>
</evidence>
<accession>A0A075K1H0</accession>
<reference evidence="1 2" key="1">
    <citation type="submission" date="2014-07" db="EMBL/GenBank/DDBJ databases">
        <title>Complete Genome Sequence of Dyella japonica Strain A8 Isolated from Malaysian Tropical Soil.</title>
        <authorList>
            <person name="Hui R.K.H."/>
            <person name="Chen J.-W."/>
            <person name="Chan K.-G."/>
            <person name="Leung F.C.C."/>
        </authorList>
    </citation>
    <scope>NUCLEOTIDE SEQUENCE [LARGE SCALE GENOMIC DNA]</scope>
    <source>
        <strain evidence="1 2">A8</strain>
    </source>
</reference>
<dbReference type="OrthoDB" id="8773450at2"/>
<keyword evidence="2" id="KW-1185">Reference proteome</keyword>
<dbReference type="HOGENOM" id="CLU_1616397_0_0_6"/>
<dbReference type="EMBL" id="CP008884">
    <property type="protein sequence ID" value="AIF48206.1"/>
    <property type="molecule type" value="Genomic_DNA"/>
</dbReference>
<dbReference type="PATRIC" id="fig|1217721.7.peg.2797"/>
<dbReference type="AlphaFoldDB" id="A0A075K1H0"/>
<protein>
    <submittedName>
        <fullName evidence="1">Uncharacterized protein</fullName>
    </submittedName>
</protein>
<sequence length="164" mass="18600">MSIHSDLTVEQSAGPRTMAVLFLELDGVLDMTGSSESQLEEVLAPYLAQLEIVISDRRALHTPIETLRSKLPNRIASRVVDSMYLQELTNSCWSDYHSALATRYACLRLWLDRRRSPGTRWLALEQRWPLDSWPTLEREHLVCGPIAQASVRQQLTQALSQLVG</sequence>
<gene>
    <name evidence="1" type="ORF">HY57_13560</name>
</gene>
<dbReference type="Proteomes" id="UP000027987">
    <property type="component" value="Chromosome"/>
</dbReference>